<evidence type="ECO:0000313" key="5">
    <source>
        <dbReference type="EMBL" id="SEE69968.1"/>
    </source>
</evidence>
<evidence type="ECO:0000259" key="4">
    <source>
        <dbReference type="Pfam" id="PF00251"/>
    </source>
</evidence>
<reference evidence="6" key="1">
    <citation type="submission" date="2016-10" db="EMBL/GenBank/DDBJ databases">
        <authorList>
            <person name="Varghese N."/>
            <person name="Submissions S."/>
        </authorList>
    </citation>
    <scope>NUCLEOTIDE SEQUENCE [LARGE SCALE GENOMIC DNA]</scope>
    <source>
        <strain evidence="6">DSM 21368</strain>
    </source>
</reference>
<dbReference type="AlphaFoldDB" id="A0A1H5L197"/>
<keyword evidence="2 5" id="KW-0378">Hydrolase</keyword>
<evidence type="ECO:0000256" key="1">
    <source>
        <dbReference type="ARBA" id="ARBA00009902"/>
    </source>
</evidence>
<dbReference type="InterPro" id="IPR013148">
    <property type="entry name" value="Glyco_hydro_32_N"/>
</dbReference>
<dbReference type="Gene3D" id="2.115.10.20">
    <property type="entry name" value="Glycosyl hydrolase domain, family 43"/>
    <property type="match status" value="2"/>
</dbReference>
<dbReference type="Proteomes" id="UP000199220">
    <property type="component" value="Unassembled WGS sequence"/>
</dbReference>
<name>A0A1H5L197_9MICO</name>
<sequence length="337" mass="37676">MSLTLDGVPPLSPCHRSPELLLAPTFQAGDWRSLGVDCPFVFRSGGRLGMTMVGWDGEGYQSGLSWFDGERWSEPEVILRREPTSAYRRHNTALTSLARDTELLGQGELIRIDGWYYGTYHAYPDAGYEAGSALIGFVRSRDLVTWEETGGFLRPEEGGTWERGGLYKSWLMRYEGRWWLFYNAKDRAEGSWIEQTGAAVSDDLLTWERVSDEPLLPVGPPGSYDERFASDPCVLRAPDGTWVMFYFGLSPQRGAVDLVATSPDLLTWTRDPEPLLAPGPAGSVDDWHAHKPSVIRDGDRLLHVYCAVRRLTEPVAVGDHTIGEHRGIGLAWSEVTR</sequence>
<dbReference type="GO" id="GO:0016798">
    <property type="term" value="F:hydrolase activity, acting on glycosyl bonds"/>
    <property type="evidence" value="ECO:0007669"/>
    <property type="project" value="UniProtKB-KW"/>
</dbReference>
<accession>A0A1H5L197</accession>
<evidence type="ECO:0000313" key="6">
    <source>
        <dbReference type="Proteomes" id="UP000199220"/>
    </source>
</evidence>
<comment type="similarity">
    <text evidence="1">Belongs to the glycosyl hydrolase 32 family.</text>
</comment>
<protein>
    <submittedName>
        <fullName evidence="5">Glycosyl hydrolases family 32 N-terminal domain-containing protein</fullName>
    </submittedName>
</protein>
<proteinExistence type="inferred from homology"/>
<dbReference type="PANTHER" id="PTHR35279:SF1">
    <property type="entry name" value="ARABINANASE_LEVANSUCRASE_INVERTASE"/>
    <property type="match status" value="1"/>
</dbReference>
<dbReference type="PANTHER" id="PTHR35279">
    <property type="match status" value="1"/>
</dbReference>
<gene>
    <name evidence="5" type="ORF">SAMN04488554_2522</name>
</gene>
<evidence type="ECO:0000256" key="2">
    <source>
        <dbReference type="ARBA" id="ARBA00022801"/>
    </source>
</evidence>
<dbReference type="InterPro" id="IPR023296">
    <property type="entry name" value="Glyco_hydro_beta-prop_sf"/>
</dbReference>
<dbReference type="RefSeq" id="WP_089773469.1">
    <property type="nucleotide sequence ID" value="NZ_FNTX01000002.1"/>
</dbReference>
<dbReference type="Pfam" id="PF00251">
    <property type="entry name" value="Glyco_hydro_32N"/>
    <property type="match status" value="1"/>
</dbReference>
<keyword evidence="6" id="KW-1185">Reference proteome</keyword>
<dbReference type="SUPFAM" id="SSF75005">
    <property type="entry name" value="Arabinanase/levansucrase/invertase"/>
    <property type="match status" value="1"/>
</dbReference>
<dbReference type="STRING" id="648782.SAMN04488554_2522"/>
<evidence type="ECO:0000256" key="3">
    <source>
        <dbReference type="ARBA" id="ARBA00023295"/>
    </source>
</evidence>
<organism evidence="5 6">
    <name type="scientific">Ruania alba</name>
    <dbReference type="NCBI Taxonomy" id="648782"/>
    <lineage>
        <taxon>Bacteria</taxon>
        <taxon>Bacillati</taxon>
        <taxon>Actinomycetota</taxon>
        <taxon>Actinomycetes</taxon>
        <taxon>Micrococcales</taxon>
        <taxon>Ruaniaceae</taxon>
        <taxon>Ruania</taxon>
    </lineage>
</organism>
<dbReference type="OrthoDB" id="9759709at2"/>
<keyword evidence="3" id="KW-0326">Glycosidase</keyword>
<feature type="domain" description="Glycosyl hydrolase family 32 N-terminal" evidence="4">
    <location>
        <begin position="109"/>
        <end position="275"/>
    </location>
</feature>
<dbReference type="EMBL" id="FNTX01000002">
    <property type="protein sequence ID" value="SEE69968.1"/>
    <property type="molecule type" value="Genomic_DNA"/>
</dbReference>